<sequence length="469" mass="50068">MPTVRDVGVQIAFVSTKVIWGVMRYNTQGLVVTCFCKVIHALEYMHKPDGERPVIRHHVLRLGCYSILWGGPEGLREFCEEGPKKNYASAPFDIFSIAAMLRSMADWVIKGSKQEIALSSVRKWDLRCGLKFCFCKRSILYSYVEGWAQDRQWANASPPLGGFISKSAIPAALNDCSGGANGTGEHSGKQFSFGGTSMLVERIRTGWTAEVARLQINTILSAPRGRSSSRPSLSRATRPAQGFSEATVPKAAAWTSAVEGAGEQVSSGVSRITSMQVDGAAVASQAVESAFGSGRWWATGPPVYPLPAQALFEATAGDHSLLPVRAPSAAQHLAMDHAPFVDAAGDGGLGAGVAADHVDKLQQRGHAGGSETRNVSCINANFMTVVLAFLHKERAPNEATPALPIRAGRHATTPAARPQGRPYRARRSSFRSFDEGSNLGWVQACFGELARGQNKEGSGGGIEAKTPSG</sequence>
<dbReference type="Proteomes" id="UP000269721">
    <property type="component" value="Unassembled WGS sequence"/>
</dbReference>
<accession>A0A4P9W7A1</accession>
<evidence type="ECO:0000256" key="1">
    <source>
        <dbReference type="SAM" id="MobiDB-lite"/>
    </source>
</evidence>
<keyword evidence="3" id="KW-1185">Reference proteome</keyword>
<name>A0A4P9W7A1_9FUNG</name>
<dbReference type="AlphaFoldDB" id="A0A4P9W7A1"/>
<evidence type="ECO:0000313" key="3">
    <source>
        <dbReference type="Proteomes" id="UP000269721"/>
    </source>
</evidence>
<evidence type="ECO:0000313" key="2">
    <source>
        <dbReference type="EMBL" id="RKO87273.1"/>
    </source>
</evidence>
<proteinExistence type="predicted"/>
<feature type="compositionally biased region" description="Low complexity" evidence="1">
    <location>
        <begin position="223"/>
        <end position="240"/>
    </location>
</feature>
<dbReference type="EMBL" id="KZ997548">
    <property type="protein sequence ID" value="RKO87273.1"/>
    <property type="molecule type" value="Genomic_DNA"/>
</dbReference>
<protein>
    <submittedName>
        <fullName evidence="2">Uncharacterized protein</fullName>
    </submittedName>
</protein>
<gene>
    <name evidence="2" type="ORF">BDK51DRAFT_43136</name>
</gene>
<reference evidence="3" key="1">
    <citation type="journal article" date="2018" name="Nat. Microbiol.">
        <title>Leveraging single-cell genomics to expand the fungal tree of life.</title>
        <authorList>
            <person name="Ahrendt S.R."/>
            <person name="Quandt C.A."/>
            <person name="Ciobanu D."/>
            <person name="Clum A."/>
            <person name="Salamov A."/>
            <person name="Andreopoulos B."/>
            <person name="Cheng J.F."/>
            <person name="Woyke T."/>
            <person name="Pelin A."/>
            <person name="Henrissat B."/>
            <person name="Reynolds N.K."/>
            <person name="Benny G.L."/>
            <person name="Smith M.E."/>
            <person name="James T.Y."/>
            <person name="Grigoriev I.V."/>
        </authorList>
    </citation>
    <scope>NUCLEOTIDE SEQUENCE [LARGE SCALE GENOMIC DNA]</scope>
</reference>
<organism evidence="2 3">
    <name type="scientific">Blyttiomyces helicus</name>
    <dbReference type="NCBI Taxonomy" id="388810"/>
    <lineage>
        <taxon>Eukaryota</taxon>
        <taxon>Fungi</taxon>
        <taxon>Fungi incertae sedis</taxon>
        <taxon>Chytridiomycota</taxon>
        <taxon>Chytridiomycota incertae sedis</taxon>
        <taxon>Chytridiomycetes</taxon>
        <taxon>Chytridiomycetes incertae sedis</taxon>
        <taxon>Blyttiomyces</taxon>
    </lineage>
</organism>
<feature type="region of interest" description="Disordered" evidence="1">
    <location>
        <begin position="223"/>
        <end position="244"/>
    </location>
</feature>